<keyword evidence="1" id="KW-1133">Transmembrane helix</keyword>
<dbReference type="SMART" id="SM00568">
    <property type="entry name" value="GRAM"/>
    <property type="match status" value="1"/>
</dbReference>
<dbReference type="OrthoDB" id="74360at2759"/>
<evidence type="ECO:0000313" key="3">
    <source>
        <dbReference type="EMBL" id="NXJ14182.1"/>
    </source>
</evidence>
<organism evidence="3 4">
    <name type="scientific">Odontophorus gujanensis</name>
    <name type="common">marbled wood quail</name>
    <dbReference type="NCBI Taxonomy" id="886794"/>
    <lineage>
        <taxon>Eukaryota</taxon>
        <taxon>Metazoa</taxon>
        <taxon>Chordata</taxon>
        <taxon>Craniata</taxon>
        <taxon>Vertebrata</taxon>
        <taxon>Euteleostomi</taxon>
        <taxon>Archelosauria</taxon>
        <taxon>Archosauria</taxon>
        <taxon>Dinosauria</taxon>
        <taxon>Saurischia</taxon>
        <taxon>Theropoda</taxon>
        <taxon>Coelurosauria</taxon>
        <taxon>Aves</taxon>
        <taxon>Neognathae</taxon>
        <taxon>Galloanserae</taxon>
        <taxon>Galliformes</taxon>
        <taxon>Odontophoridae</taxon>
        <taxon>Odontophorus</taxon>
    </lineage>
</organism>
<feature type="non-terminal residue" evidence="3">
    <location>
        <position position="1"/>
    </location>
</feature>
<dbReference type="InterPro" id="IPR004182">
    <property type="entry name" value="GRAM"/>
</dbReference>
<dbReference type="InterPro" id="IPR011993">
    <property type="entry name" value="PH-like_dom_sf"/>
</dbReference>
<protein>
    <submittedName>
        <fullName evidence="3">GRM2B protein</fullName>
    </submittedName>
</protein>
<dbReference type="EMBL" id="VXAB01011870">
    <property type="protein sequence ID" value="NXJ14182.1"/>
    <property type="molecule type" value="Genomic_DNA"/>
</dbReference>
<dbReference type="Pfam" id="PF02893">
    <property type="entry name" value="GRAM"/>
    <property type="match status" value="1"/>
</dbReference>
<keyword evidence="4" id="KW-1185">Reference proteome</keyword>
<reference evidence="3 4" key="1">
    <citation type="submission" date="2019-09" db="EMBL/GenBank/DDBJ databases">
        <title>Bird 10,000 Genomes (B10K) Project - Family phase.</title>
        <authorList>
            <person name="Zhang G."/>
        </authorList>
    </citation>
    <scope>NUCLEOTIDE SEQUENCE [LARGE SCALE GENOMIC DNA]</scope>
    <source>
        <strain evidence="3">B10K-DU-001-53</strain>
        <tissue evidence="3">Muscle</tissue>
    </source>
</reference>
<dbReference type="CDD" id="cd13220">
    <property type="entry name" value="PH-GRAM_GRAMDC"/>
    <property type="match status" value="1"/>
</dbReference>
<proteinExistence type="predicted"/>
<dbReference type="AlphaFoldDB" id="A0A7K9YVT3"/>
<feature type="transmembrane region" description="Helical" evidence="1">
    <location>
        <begin position="313"/>
        <end position="332"/>
    </location>
</feature>
<dbReference type="Gene3D" id="2.30.29.30">
    <property type="entry name" value="Pleckstrin-homology domain (PH domain)/Phosphotyrosine-binding domain (PTB)"/>
    <property type="match status" value="1"/>
</dbReference>
<accession>A0A7K9YVT3</accession>
<dbReference type="InterPro" id="IPR052633">
    <property type="entry name" value="GRAM_domain_protein_2B"/>
</dbReference>
<sequence>SDGENGTTERRKPGKSPAVLLQTPTSEVEYFDDGKKFDVARTRSSTESPLLTTDSKNDSKIERKKHISNQLKANAHFHKLFLDVAIDEPLKQSFTCALQKEILYQGKLFVSENWICFHSKVFGKDTKISIPVLSVTLLKKTKTALLVPNALIIATDTDRYMFVSLLSRDTTYKLLKSVCRHLEDTSMGNSPHPSSVGNSFRADRPTTLSLDFNEDYSDLDGIVQEQRQEIEESSSTGSQTPELERFQDYHVVETQTHLKVSKTETKSVRSDGRSKWVPEGKARNCLRNAGHCEPFRFFHKFKFQKILSLNHVLVFYAVLVCVLIFSTFYMRYKINVLEERLISIASFDSHVKEHPMHQGLESHLQINADAFCDELTANLIKLEKVTSYDKIQMLVTLIR</sequence>
<dbReference type="GO" id="GO:0005881">
    <property type="term" value="C:cytoplasmic microtubule"/>
    <property type="evidence" value="ECO:0007669"/>
    <property type="project" value="TreeGrafter"/>
</dbReference>
<dbReference type="FunFam" id="2.30.29.30:FF:000086">
    <property type="entry name" value="GRAM domain-containing protein 2B isoform 2"/>
    <property type="match status" value="1"/>
</dbReference>
<feature type="non-terminal residue" evidence="3">
    <location>
        <position position="399"/>
    </location>
</feature>
<dbReference type="PANTHER" id="PTHR46645:SF2">
    <property type="entry name" value="GRAM DOMAIN-CONTAINING PROTEIN 2B"/>
    <property type="match status" value="1"/>
</dbReference>
<feature type="domain" description="GRAM" evidence="2">
    <location>
        <begin position="75"/>
        <end position="142"/>
    </location>
</feature>
<dbReference type="PANTHER" id="PTHR46645">
    <property type="entry name" value="GRAM DOMAIN-CONTAINING PROTEIN 2B-RELATED"/>
    <property type="match status" value="1"/>
</dbReference>
<name>A0A7K9YVT3_9GALL</name>
<evidence type="ECO:0000256" key="1">
    <source>
        <dbReference type="SAM" id="Phobius"/>
    </source>
</evidence>
<evidence type="ECO:0000313" key="4">
    <source>
        <dbReference type="Proteomes" id="UP000522663"/>
    </source>
</evidence>
<evidence type="ECO:0000259" key="2">
    <source>
        <dbReference type="SMART" id="SM00568"/>
    </source>
</evidence>
<gene>
    <name evidence="3" type="primary">Gramd2b</name>
    <name evidence="3" type="ORF">ODOGUJ_R11271</name>
</gene>
<keyword evidence="1" id="KW-0812">Transmembrane</keyword>
<comment type="caution">
    <text evidence="3">The sequence shown here is derived from an EMBL/GenBank/DDBJ whole genome shotgun (WGS) entry which is preliminary data.</text>
</comment>
<dbReference type="Proteomes" id="UP000522663">
    <property type="component" value="Unassembled WGS sequence"/>
</dbReference>
<keyword evidence="1" id="KW-0472">Membrane</keyword>